<dbReference type="EMBL" id="JADPVI010000002">
    <property type="protein sequence ID" value="MBF8457670.1"/>
    <property type="molecule type" value="Genomic_DNA"/>
</dbReference>
<proteinExistence type="predicted"/>
<evidence type="ECO:0000313" key="2">
    <source>
        <dbReference type="Proteomes" id="UP000660070"/>
    </source>
</evidence>
<dbReference type="RefSeq" id="WP_196080147.1">
    <property type="nucleotide sequence ID" value="NZ_JADPVI010000002.1"/>
</dbReference>
<organism evidence="1 2">
    <name type="scientific">Kaistella gelatinilytica</name>
    <dbReference type="NCBI Taxonomy" id="2787636"/>
    <lineage>
        <taxon>Bacteria</taxon>
        <taxon>Pseudomonadati</taxon>
        <taxon>Bacteroidota</taxon>
        <taxon>Flavobacteriia</taxon>
        <taxon>Flavobacteriales</taxon>
        <taxon>Weeksellaceae</taxon>
        <taxon>Chryseobacterium group</taxon>
        <taxon>Kaistella</taxon>
    </lineage>
</organism>
<comment type="caution">
    <text evidence="1">The sequence shown here is derived from an EMBL/GenBank/DDBJ whole genome shotgun (WGS) entry which is preliminary data.</text>
</comment>
<dbReference type="Proteomes" id="UP000660070">
    <property type="component" value="Unassembled WGS sequence"/>
</dbReference>
<protein>
    <recommendedName>
        <fullName evidence="3">Lipoprotein</fullName>
    </recommendedName>
</protein>
<gene>
    <name evidence="1" type="ORF">IV494_10815</name>
</gene>
<dbReference type="PROSITE" id="PS51257">
    <property type="entry name" value="PROKAR_LIPOPROTEIN"/>
    <property type="match status" value="1"/>
</dbReference>
<accession>A0ABS0FD86</accession>
<sequence length="187" mass="22159">MKFKVIIFIVFIFFVGCKKNESKFQAEIIQNPVSEKIIYNFINSALIENRVYKSCPNILETKRFIYENIDESELNYFLRNLKENDSTFIENQLISREKFYWKENLLANKKVIKIDTTANTDEAQDKSWKNTLSKYKCVLFINQPIFNKGLNLAIVKIQNSEYLETVLFQFINGKWKKIKVLEIGIID</sequence>
<evidence type="ECO:0008006" key="3">
    <source>
        <dbReference type="Google" id="ProtNLM"/>
    </source>
</evidence>
<evidence type="ECO:0000313" key="1">
    <source>
        <dbReference type="EMBL" id="MBF8457670.1"/>
    </source>
</evidence>
<reference evidence="1 2" key="1">
    <citation type="submission" date="2020-11" db="EMBL/GenBank/DDBJ databases">
        <title>Kaistella gelatinilytica sp. nov., a flavobacterium isolated from Antarctic Soil.</title>
        <authorList>
            <person name="Li J."/>
        </authorList>
    </citation>
    <scope>NUCLEOTIDE SEQUENCE [LARGE SCALE GENOMIC DNA]</scope>
    <source>
        <strain evidence="1 2">G5-32</strain>
    </source>
</reference>
<name>A0ABS0FD86_9FLAO</name>
<keyword evidence="2" id="KW-1185">Reference proteome</keyword>